<keyword evidence="3" id="KW-1185">Reference proteome</keyword>
<accession>A0A2T6ZD26</accession>
<dbReference type="Proteomes" id="UP000244722">
    <property type="component" value="Unassembled WGS sequence"/>
</dbReference>
<proteinExistence type="predicted"/>
<gene>
    <name evidence="2" type="ORF">B9Z19DRAFT_1196934</name>
</gene>
<evidence type="ECO:0000256" key="1">
    <source>
        <dbReference type="SAM" id="MobiDB-lite"/>
    </source>
</evidence>
<dbReference type="OrthoDB" id="5470099at2759"/>
<protein>
    <submittedName>
        <fullName evidence="2">Uncharacterized protein</fullName>
    </submittedName>
</protein>
<feature type="region of interest" description="Disordered" evidence="1">
    <location>
        <begin position="1"/>
        <end position="86"/>
    </location>
</feature>
<dbReference type="AlphaFoldDB" id="A0A2T6ZD26"/>
<sequence length="281" mass="31033">MCDPPRPPRRPPPDSGPHSLVVGQPRPLHNTGYLLGPGGPTRPSPESDYFASPAGLGRSRPNTTRPPSPPSTVGFLPMPTRGGGPPSTAGFIPMPYNPGPKHPSSNQFLMPAPEVRPPPTAAQEQAVVELNELSQLVCMEHYHRSTTLDLIPSGRTEGYSVQWQCEMLFWNLKVCVNCGFRRIKCSKMVEERSLLSSGTQLRILGVWEGTVCEHILRLHRIGQLKKDWWKNDVDLTGAEDKMDAKPQYMICAPKHVRCHPPSSKDLGVFLSSAACLFSVEW</sequence>
<organism evidence="2 3">
    <name type="scientific">Tuber borchii</name>
    <name type="common">White truffle</name>
    <dbReference type="NCBI Taxonomy" id="42251"/>
    <lineage>
        <taxon>Eukaryota</taxon>
        <taxon>Fungi</taxon>
        <taxon>Dikarya</taxon>
        <taxon>Ascomycota</taxon>
        <taxon>Pezizomycotina</taxon>
        <taxon>Pezizomycetes</taxon>
        <taxon>Pezizales</taxon>
        <taxon>Tuberaceae</taxon>
        <taxon>Tuber</taxon>
    </lineage>
</organism>
<evidence type="ECO:0000313" key="3">
    <source>
        <dbReference type="Proteomes" id="UP000244722"/>
    </source>
</evidence>
<name>A0A2T6ZD26_TUBBO</name>
<reference evidence="2 3" key="1">
    <citation type="submission" date="2017-04" db="EMBL/GenBank/DDBJ databases">
        <title>Draft genome sequence of Tuber borchii Vittad., a whitish edible truffle.</title>
        <authorList>
            <consortium name="DOE Joint Genome Institute"/>
            <person name="Murat C."/>
            <person name="Kuo A."/>
            <person name="Barry K.W."/>
            <person name="Clum A."/>
            <person name="Dockter R.B."/>
            <person name="Fauchery L."/>
            <person name="Iotti M."/>
            <person name="Kohler A."/>
            <person name="Labutti K."/>
            <person name="Lindquist E.A."/>
            <person name="Lipzen A."/>
            <person name="Ohm R.A."/>
            <person name="Wang M."/>
            <person name="Grigoriev I.V."/>
            <person name="Zambonelli A."/>
            <person name="Martin F.M."/>
        </authorList>
    </citation>
    <scope>NUCLEOTIDE SEQUENCE [LARGE SCALE GENOMIC DNA]</scope>
    <source>
        <strain evidence="2 3">Tbo3840</strain>
    </source>
</reference>
<comment type="caution">
    <text evidence="2">The sequence shown here is derived from an EMBL/GenBank/DDBJ whole genome shotgun (WGS) entry which is preliminary data.</text>
</comment>
<dbReference type="EMBL" id="NESQ01000380">
    <property type="protein sequence ID" value="PUU73392.1"/>
    <property type="molecule type" value="Genomic_DNA"/>
</dbReference>
<evidence type="ECO:0000313" key="2">
    <source>
        <dbReference type="EMBL" id="PUU73392.1"/>
    </source>
</evidence>